<sequence>MEEKLQILRSEKNPKARIKYAAGHFVTTNAHVNTYIDMSTVKCRHNNARETAKVLAVKYLNTPVSTIVCLGDTNVIAAFMAAELSDMHHGYINDGMNISIVTPEFNQLGQIMFRDDKKRLIEGQQVLILTAMLVTGATINKAIDAVLYYGGSVCGISSIFSNVSKVAGLEVNTVFGAADLPNYQVYKPHDCVLCQAGRKVDALVNGFGYSKL</sequence>
<accession>A0A1M6HRA5</accession>
<dbReference type="InterPro" id="IPR000836">
    <property type="entry name" value="PRTase_dom"/>
</dbReference>
<keyword evidence="2" id="KW-1185">Reference proteome</keyword>
<protein>
    <submittedName>
        <fullName evidence="1">Orotate phosphoribosyltransferase</fullName>
    </submittedName>
</protein>
<dbReference type="CDD" id="cd06223">
    <property type="entry name" value="PRTases_typeI"/>
    <property type="match status" value="1"/>
</dbReference>
<dbReference type="GO" id="GO:0016757">
    <property type="term" value="F:glycosyltransferase activity"/>
    <property type="evidence" value="ECO:0007669"/>
    <property type="project" value="UniProtKB-KW"/>
</dbReference>
<dbReference type="Gene3D" id="3.40.50.2020">
    <property type="match status" value="1"/>
</dbReference>
<dbReference type="STRING" id="1121950.SAMN02745243_00111"/>
<dbReference type="OrthoDB" id="9778142at2"/>
<dbReference type="SUPFAM" id="SSF53271">
    <property type="entry name" value="PRTase-like"/>
    <property type="match status" value="1"/>
</dbReference>
<gene>
    <name evidence="1" type="ORF">SAMN02745243_00111</name>
</gene>
<dbReference type="EMBL" id="FQZY01000005">
    <property type="protein sequence ID" value="SHJ24721.1"/>
    <property type="molecule type" value="Genomic_DNA"/>
</dbReference>
<keyword evidence="1" id="KW-0808">Transferase</keyword>
<dbReference type="Proteomes" id="UP000184301">
    <property type="component" value="Unassembled WGS sequence"/>
</dbReference>
<evidence type="ECO:0000313" key="2">
    <source>
        <dbReference type="Proteomes" id="UP000184301"/>
    </source>
</evidence>
<dbReference type="InterPro" id="IPR029057">
    <property type="entry name" value="PRTase-like"/>
</dbReference>
<name>A0A1M6HRA5_9FIRM</name>
<dbReference type="RefSeq" id="WP_073103702.1">
    <property type="nucleotide sequence ID" value="NZ_FQZY01000005.1"/>
</dbReference>
<organism evidence="1 2">
    <name type="scientific">Hespellia stercorisuis DSM 15480</name>
    <dbReference type="NCBI Taxonomy" id="1121950"/>
    <lineage>
        <taxon>Bacteria</taxon>
        <taxon>Bacillati</taxon>
        <taxon>Bacillota</taxon>
        <taxon>Clostridia</taxon>
        <taxon>Lachnospirales</taxon>
        <taxon>Lachnospiraceae</taxon>
        <taxon>Hespellia</taxon>
    </lineage>
</organism>
<evidence type="ECO:0000313" key="1">
    <source>
        <dbReference type="EMBL" id="SHJ24721.1"/>
    </source>
</evidence>
<reference evidence="1 2" key="1">
    <citation type="submission" date="2016-11" db="EMBL/GenBank/DDBJ databases">
        <authorList>
            <person name="Jaros S."/>
            <person name="Januszkiewicz K."/>
            <person name="Wedrychowicz H."/>
        </authorList>
    </citation>
    <scope>NUCLEOTIDE SEQUENCE [LARGE SCALE GENOMIC DNA]</scope>
    <source>
        <strain evidence="1 2">DSM 15480</strain>
    </source>
</reference>
<dbReference type="AlphaFoldDB" id="A0A1M6HRA5"/>
<proteinExistence type="predicted"/>
<keyword evidence="1" id="KW-0328">Glycosyltransferase</keyword>